<name>A0A3S0S1R7_9GAMM</name>
<dbReference type="OrthoDB" id="1359545at2"/>
<dbReference type="Proteomes" id="UP000267077">
    <property type="component" value="Unassembled WGS sequence"/>
</dbReference>
<evidence type="ECO:0000313" key="2">
    <source>
        <dbReference type="Proteomes" id="UP000267077"/>
    </source>
</evidence>
<dbReference type="AlphaFoldDB" id="A0A3S0S1R7"/>
<sequence length="204" mass="23099">MNGDVVQRGEDSSDGIWPPYQAFYIQSMLFSTRSAFQSAKALHSLVNQISQKAGQGEALSFDCSAALDHVQNIVLRAAAISRFLWPVRKGHDRRATHLKVALEISEDSPLHNRDLRNSVEHLDERLDSYLKNGIVGRIFPEWFGPTRDSKGVPTHYFRAFFIDTGTFKILDTSFVLQPVVDELMRIHYALEEFDEKGGVFPQST</sequence>
<proteinExistence type="predicted"/>
<protein>
    <submittedName>
        <fullName evidence="1">Uncharacterized protein</fullName>
    </submittedName>
</protein>
<accession>A0A3S0S1R7</accession>
<reference evidence="1 2" key="1">
    <citation type="submission" date="2018-12" db="EMBL/GenBank/DDBJ databases">
        <title>Dyella dinghuensis sp. nov. DHOA06 and Dyella choica sp. nov. 4M-K27, isolated from forest soil.</title>
        <authorList>
            <person name="Qiu L.-H."/>
            <person name="Gao Z.-H."/>
        </authorList>
    </citation>
    <scope>NUCLEOTIDE SEQUENCE [LARGE SCALE GENOMIC DNA]</scope>
    <source>
        <strain evidence="1 2">DHOA06</strain>
    </source>
</reference>
<keyword evidence="2" id="KW-1185">Reference proteome</keyword>
<dbReference type="EMBL" id="RYZR01000007">
    <property type="protein sequence ID" value="RUL62035.1"/>
    <property type="molecule type" value="Genomic_DNA"/>
</dbReference>
<organism evidence="1 2">
    <name type="scientific">Dyella dinghuensis</name>
    <dbReference type="NCBI Taxonomy" id="1920169"/>
    <lineage>
        <taxon>Bacteria</taxon>
        <taxon>Pseudomonadati</taxon>
        <taxon>Pseudomonadota</taxon>
        <taxon>Gammaproteobacteria</taxon>
        <taxon>Lysobacterales</taxon>
        <taxon>Rhodanobacteraceae</taxon>
        <taxon>Dyella</taxon>
    </lineage>
</organism>
<gene>
    <name evidence="1" type="ORF">EKH79_14060</name>
</gene>
<evidence type="ECO:0000313" key="1">
    <source>
        <dbReference type="EMBL" id="RUL62035.1"/>
    </source>
</evidence>
<comment type="caution">
    <text evidence="1">The sequence shown here is derived from an EMBL/GenBank/DDBJ whole genome shotgun (WGS) entry which is preliminary data.</text>
</comment>
<dbReference type="RefSeq" id="WP_126674479.1">
    <property type="nucleotide sequence ID" value="NZ_RYZR01000007.1"/>
</dbReference>